<dbReference type="GO" id="GO:0003688">
    <property type="term" value="F:DNA replication origin binding"/>
    <property type="evidence" value="ECO:0007669"/>
    <property type="project" value="TreeGrafter"/>
</dbReference>
<dbReference type="InterPro" id="IPR055065">
    <property type="entry name" value="OB_MCM10"/>
</dbReference>
<dbReference type="Pfam" id="PF22379">
    <property type="entry name" value="OB_MCM10"/>
    <property type="match status" value="1"/>
</dbReference>
<keyword evidence="5" id="KW-0863">Zinc-finger</keyword>
<dbReference type="OrthoDB" id="273123at2759"/>
<dbReference type="SUPFAM" id="SSF50249">
    <property type="entry name" value="Nucleic acid-binding proteins"/>
    <property type="match status" value="1"/>
</dbReference>
<reference evidence="12" key="1">
    <citation type="journal article" date="2013" name="Genome Announc.">
        <title>Genome sequence of the food spoilage yeast Zygosaccharomyces bailii CLIB 213(T).</title>
        <authorList>
            <person name="Galeote V."/>
            <person name="Bigey F."/>
            <person name="Devillers H."/>
            <person name="Neuveglise C."/>
            <person name="Dequin S."/>
        </authorList>
    </citation>
    <scope>NUCLEOTIDE SEQUENCE [LARGE SCALE GENOMIC DNA]</scope>
    <source>
        <strain evidence="12">CLIB 213 / ATCC 58445 / CBS 680 / CCRC 21525 / NBRC 1098 / NCYC 1416 / NRRL Y-2227</strain>
    </source>
</reference>
<evidence type="ECO:0000256" key="2">
    <source>
        <dbReference type="ARBA" id="ARBA00009679"/>
    </source>
</evidence>
<dbReference type="Proteomes" id="UP000019375">
    <property type="component" value="Unassembled WGS sequence"/>
</dbReference>
<evidence type="ECO:0000256" key="8">
    <source>
        <dbReference type="SAM" id="Coils"/>
    </source>
</evidence>
<accession>A0A8J2TBR3</accession>
<dbReference type="GO" id="GO:0006270">
    <property type="term" value="P:DNA replication initiation"/>
    <property type="evidence" value="ECO:0007669"/>
    <property type="project" value="InterPro"/>
</dbReference>
<evidence type="ECO:0000313" key="12">
    <source>
        <dbReference type="Proteomes" id="UP000019375"/>
    </source>
</evidence>
<dbReference type="InterPro" id="IPR012340">
    <property type="entry name" value="NA-bd_OB-fold"/>
</dbReference>
<dbReference type="GO" id="GO:0003697">
    <property type="term" value="F:single-stranded DNA binding"/>
    <property type="evidence" value="ECO:0007669"/>
    <property type="project" value="InterPro"/>
</dbReference>
<evidence type="ECO:0000256" key="5">
    <source>
        <dbReference type="ARBA" id="ARBA00022771"/>
    </source>
</evidence>
<comment type="similarity">
    <text evidence="2">Belongs to the MCM10 family.</text>
</comment>
<dbReference type="Gene3D" id="2.40.50.140">
    <property type="entry name" value="Nucleic acid-binding proteins"/>
    <property type="match status" value="1"/>
</dbReference>
<keyword evidence="3" id="KW-0235">DNA replication</keyword>
<dbReference type="InterPro" id="IPR015408">
    <property type="entry name" value="Znf_Mcm10/DnaG"/>
</dbReference>
<dbReference type="AlphaFoldDB" id="A0A8J2TBR3"/>
<dbReference type="GO" id="GO:0008270">
    <property type="term" value="F:zinc ion binding"/>
    <property type="evidence" value="ECO:0007669"/>
    <property type="project" value="UniProtKB-KW"/>
</dbReference>
<keyword evidence="12" id="KW-1185">Reference proteome</keyword>
<evidence type="ECO:0000259" key="9">
    <source>
        <dbReference type="Pfam" id="PF09329"/>
    </source>
</evidence>
<gene>
    <name evidence="11" type="ORF">BN860_00584g</name>
</gene>
<organism evidence="11 12">
    <name type="scientific">Zygosaccharomyces bailii (strain CLIB 213 / ATCC 58445 / CBS 680 / BCRC 21525 / NBRC 1098 / NCYC 1416 / NRRL Y-2227)</name>
    <dbReference type="NCBI Taxonomy" id="1333698"/>
    <lineage>
        <taxon>Eukaryota</taxon>
        <taxon>Fungi</taxon>
        <taxon>Dikarya</taxon>
        <taxon>Ascomycota</taxon>
        <taxon>Saccharomycotina</taxon>
        <taxon>Saccharomycetes</taxon>
        <taxon>Saccharomycetales</taxon>
        <taxon>Saccharomycetaceae</taxon>
        <taxon>Zygosaccharomyces</taxon>
    </lineage>
</organism>
<feature type="domain" description="MCM10 OB-fold" evidence="10">
    <location>
        <begin position="161"/>
        <end position="273"/>
    </location>
</feature>
<keyword evidence="7" id="KW-0539">Nucleus</keyword>
<keyword evidence="8" id="KW-0175">Coiled coil</keyword>
<protein>
    <recommendedName>
        <fullName evidence="13">Minichromosome maintenance protein 10</fullName>
    </recommendedName>
</protein>
<sequence length="573" mass="65742">MQDPREVFDIDPYEALTSDEGEEMEIEAQLADIERRKKDLVQRLKIKKSNPKARDPNFDQIQVQSSPKKEVVSYKQSVHGGVGIQRDHTTVNPNEVKVQTQDTKSSNSTPYFIEKLLDSRRKQDLQIKARENLLSTRVHTFLGTSNTTEYKPVATNELDDYSNLWLNKRYLPKEMLRKSFSEVKILRLSKLFAKVKPPNFVEPQYSNWAAIGLISSKGEVKFTSSEKPKKYFKFTLTNFHYSIDTYIFGKDGVERYYNLRVGDIIAILNPEILPWRAHSIGESAKSFNLRISHNFHCILEIGSSRDLGWCPIFNRSQNKPCGAPINKDREECCEYHREIQFRSTNSKRIELSGSFALGAPTRADSRPALYREPSQNKPHYKLIPKGAQKGFTSKEHLLEAKGNHFSNRNAAKAFFDEKFQNPEILNNLASKRRKIADTRRSEALNRELKKGIEFNIEHKSTKELDIIKQATESTLGSGLIKNLGFDPTQGKLASVLKSSMKEPNKKSAAKDTGVSTLLKFRKAKVHLKPSRDVLIRQKSKREQVWQEHFGKHINQREELVNSDGSESELEIID</sequence>
<evidence type="ECO:0000256" key="1">
    <source>
        <dbReference type="ARBA" id="ARBA00004123"/>
    </source>
</evidence>
<keyword evidence="4" id="KW-0479">Metal-binding</keyword>
<proteinExistence type="inferred from homology"/>
<keyword evidence="6" id="KW-0862">Zinc</keyword>
<evidence type="ECO:0000256" key="6">
    <source>
        <dbReference type="ARBA" id="ARBA00022833"/>
    </source>
</evidence>
<evidence type="ECO:0000259" key="10">
    <source>
        <dbReference type="Pfam" id="PF22379"/>
    </source>
</evidence>
<dbReference type="GO" id="GO:0043596">
    <property type="term" value="C:nuclear replication fork"/>
    <property type="evidence" value="ECO:0007669"/>
    <property type="project" value="TreeGrafter"/>
</dbReference>
<dbReference type="Pfam" id="PF09329">
    <property type="entry name" value="zf-primase"/>
    <property type="match status" value="1"/>
</dbReference>
<dbReference type="EMBL" id="HG316469">
    <property type="protein sequence ID" value="CDF91943.1"/>
    <property type="molecule type" value="Genomic_DNA"/>
</dbReference>
<evidence type="ECO:0008006" key="13">
    <source>
        <dbReference type="Google" id="ProtNLM"/>
    </source>
</evidence>
<evidence type="ECO:0000256" key="7">
    <source>
        <dbReference type="ARBA" id="ARBA00023242"/>
    </source>
</evidence>
<name>A0A8J2TBR3_ZYGB2</name>
<dbReference type="PANTHER" id="PTHR13454:SF11">
    <property type="entry name" value="PROTEIN MCM10 HOMOLOG"/>
    <property type="match status" value="1"/>
</dbReference>
<dbReference type="PANTHER" id="PTHR13454">
    <property type="entry name" value="PROTEIN MCM10 HOMOLOG"/>
    <property type="match status" value="1"/>
</dbReference>
<evidence type="ECO:0000313" key="11">
    <source>
        <dbReference type="EMBL" id="CDF91943.1"/>
    </source>
</evidence>
<feature type="coiled-coil region" evidence="8">
    <location>
        <begin position="23"/>
        <end position="50"/>
    </location>
</feature>
<comment type="subcellular location">
    <subcellularLocation>
        <location evidence="1">Nucleus</location>
    </subcellularLocation>
</comment>
<evidence type="ECO:0000256" key="3">
    <source>
        <dbReference type="ARBA" id="ARBA00022705"/>
    </source>
</evidence>
<dbReference type="FunFam" id="2.40.50.140:FF:000368">
    <property type="entry name" value="Mcm10p"/>
    <property type="match status" value="1"/>
</dbReference>
<evidence type="ECO:0000256" key="4">
    <source>
        <dbReference type="ARBA" id="ARBA00022723"/>
    </source>
</evidence>
<dbReference type="InterPro" id="IPR040184">
    <property type="entry name" value="Mcm10"/>
</dbReference>
<feature type="domain" description="Zinc finger Mcm10/DnaG-type" evidence="9">
    <location>
        <begin position="302"/>
        <end position="348"/>
    </location>
</feature>